<sequence length="206" mass="23040">MKVILLLLSLLFSVGGNTQIEKEMPVSEISGNEKVLIVYLTRTKNTQAVAEIIQDKLGGKLVALEKQDPYPQNYQEIVAQVDSENEQDYLPVLKTKIEDLGDYDIVFVGFPTWDIQMPPPMKSFLTENDLSGKTLIPFNTNAGYGVGRGFDQLREICPNSKILEGFSVEGGYEKKGVLLAIKGERKERVEDQVVTWLTKIGLLEKS</sequence>
<dbReference type="SUPFAM" id="SSF52218">
    <property type="entry name" value="Flavoproteins"/>
    <property type="match status" value="1"/>
</dbReference>
<comment type="caution">
    <text evidence="2">The sequence shown here is derived from an EMBL/GenBank/DDBJ whole genome shotgun (WGS) entry which is preliminary data.</text>
</comment>
<evidence type="ECO:0000313" key="3">
    <source>
        <dbReference type="Proteomes" id="UP001245285"/>
    </source>
</evidence>
<dbReference type="Pfam" id="PF12682">
    <property type="entry name" value="Flavodoxin_4"/>
    <property type="match status" value="1"/>
</dbReference>
<evidence type="ECO:0000259" key="1">
    <source>
        <dbReference type="PROSITE" id="PS50902"/>
    </source>
</evidence>
<feature type="domain" description="Flavodoxin-like" evidence="1">
    <location>
        <begin position="35"/>
        <end position="201"/>
    </location>
</feature>
<dbReference type="EMBL" id="JAVRHO010000019">
    <property type="protein sequence ID" value="MDT0647624.1"/>
    <property type="molecule type" value="Genomic_DNA"/>
</dbReference>
<reference evidence="2 3" key="1">
    <citation type="submission" date="2023-09" db="EMBL/GenBank/DDBJ databases">
        <authorList>
            <person name="Rey-Velasco X."/>
        </authorList>
    </citation>
    <scope>NUCLEOTIDE SEQUENCE [LARGE SCALE GENOMIC DNA]</scope>
    <source>
        <strain evidence="2 3">F260</strain>
    </source>
</reference>
<dbReference type="Proteomes" id="UP001245285">
    <property type="component" value="Unassembled WGS sequence"/>
</dbReference>
<evidence type="ECO:0000313" key="2">
    <source>
        <dbReference type="EMBL" id="MDT0647624.1"/>
    </source>
</evidence>
<protein>
    <submittedName>
        <fullName evidence="2">Flavodoxin</fullName>
    </submittedName>
</protein>
<gene>
    <name evidence="2" type="ORF">RM545_13065</name>
</gene>
<dbReference type="InterPro" id="IPR008254">
    <property type="entry name" value="Flavodoxin/NO_synth"/>
</dbReference>
<dbReference type="PROSITE" id="PS50902">
    <property type="entry name" value="FLAVODOXIN_LIKE"/>
    <property type="match status" value="1"/>
</dbReference>
<dbReference type="InterPro" id="IPR029039">
    <property type="entry name" value="Flavoprotein-like_sf"/>
</dbReference>
<proteinExistence type="predicted"/>
<keyword evidence="3" id="KW-1185">Reference proteome</keyword>
<name>A0ABU3CMQ4_9FLAO</name>
<dbReference type="PANTHER" id="PTHR39201:SF1">
    <property type="entry name" value="FLAVODOXIN-LIKE DOMAIN-CONTAINING PROTEIN"/>
    <property type="match status" value="1"/>
</dbReference>
<organism evidence="2 3">
    <name type="scientific">Autumnicola lenta</name>
    <dbReference type="NCBI Taxonomy" id="3075593"/>
    <lineage>
        <taxon>Bacteria</taxon>
        <taxon>Pseudomonadati</taxon>
        <taxon>Bacteroidota</taxon>
        <taxon>Flavobacteriia</taxon>
        <taxon>Flavobacteriales</taxon>
        <taxon>Flavobacteriaceae</taxon>
        <taxon>Autumnicola</taxon>
    </lineage>
</organism>
<dbReference type="PANTHER" id="PTHR39201">
    <property type="entry name" value="EXPORTED PROTEIN-RELATED"/>
    <property type="match status" value="1"/>
</dbReference>
<dbReference type="Gene3D" id="3.40.50.360">
    <property type="match status" value="1"/>
</dbReference>
<accession>A0ABU3CMQ4</accession>
<dbReference type="RefSeq" id="WP_311495726.1">
    <property type="nucleotide sequence ID" value="NZ_JAVRHO010000019.1"/>
</dbReference>